<keyword evidence="1" id="KW-1133">Transmembrane helix</keyword>
<dbReference type="RefSeq" id="WP_348758412.1">
    <property type="nucleotide sequence ID" value="NZ_OZ026884.1"/>
</dbReference>
<reference evidence="3 4" key="1">
    <citation type="submission" date="2024-04" db="EMBL/GenBank/DDBJ databases">
        <authorList>
            <person name="Cremers G."/>
        </authorList>
    </citation>
    <scope>NUCLEOTIDE SEQUENCE [LARGE SCALE GENOMIC DNA]</scope>
    <source>
        <strain evidence="3">MeCH1-AG</strain>
    </source>
</reference>
<evidence type="ECO:0000313" key="3">
    <source>
        <dbReference type="EMBL" id="CAL1238798.1"/>
    </source>
</evidence>
<evidence type="ECO:0000256" key="1">
    <source>
        <dbReference type="SAM" id="Phobius"/>
    </source>
</evidence>
<dbReference type="EMBL" id="OZ026884">
    <property type="protein sequence ID" value="CAL1238798.1"/>
    <property type="molecule type" value="Genomic_DNA"/>
</dbReference>
<gene>
    <name evidence="3" type="ORF">MECH1_V1_0010</name>
</gene>
<organism evidence="3 4">
    <name type="scientific">Candidatus Methylocalor cossyra</name>
    <dbReference type="NCBI Taxonomy" id="3108543"/>
    <lineage>
        <taxon>Bacteria</taxon>
        <taxon>Pseudomonadati</taxon>
        <taxon>Pseudomonadota</taxon>
        <taxon>Gammaproteobacteria</taxon>
        <taxon>Methylococcales</taxon>
        <taxon>Methylococcaceae</taxon>
        <taxon>Candidatus Methylocalor</taxon>
    </lineage>
</organism>
<feature type="signal peptide" evidence="2">
    <location>
        <begin position="1"/>
        <end position="20"/>
    </location>
</feature>
<keyword evidence="2" id="KW-0732">Signal</keyword>
<name>A0ABM9NDX8_9GAMM</name>
<keyword evidence="1" id="KW-0472">Membrane</keyword>
<dbReference type="Proteomes" id="UP001497493">
    <property type="component" value="Chromosome"/>
</dbReference>
<evidence type="ECO:0000256" key="2">
    <source>
        <dbReference type="SAM" id="SignalP"/>
    </source>
</evidence>
<accession>A0ABM9NDX8</accession>
<sequence>MKRSAWVALFLVASAPLGGAAADALLEREAPRPFGHVIGDLLRHRLLITAPTGSRLDSASLPQPGPLNRWLELRQVQAAPAGAGRYRVELEYQTFYSPLQVKSLTIPGFTLRFTGPRGATAVEVPPWPFQTAPIHGLAVVDREGAEPLRPDALPPAPDLRGPRRRCLGFALAALVALVYLGHSQGLIGPPRRGRHFREADRTLARLQREGQGAAGLRAAFAVVHRAFDRTWGEPLFAAGLPAFFAGHGAYAALREEIEGFFRASYALFFGGETPPGYDIARLQALCRACLRAERSRP</sequence>
<evidence type="ECO:0000313" key="4">
    <source>
        <dbReference type="Proteomes" id="UP001497493"/>
    </source>
</evidence>
<feature type="chain" id="PRO_5045979263" evidence="2">
    <location>
        <begin position="21"/>
        <end position="297"/>
    </location>
</feature>
<proteinExistence type="predicted"/>
<keyword evidence="1" id="KW-0812">Transmembrane</keyword>
<protein>
    <submittedName>
        <fullName evidence="3">MxaA protein</fullName>
    </submittedName>
</protein>
<keyword evidence="4" id="KW-1185">Reference proteome</keyword>
<feature type="transmembrane region" description="Helical" evidence="1">
    <location>
        <begin position="167"/>
        <end position="187"/>
    </location>
</feature>